<dbReference type="Gene3D" id="3.40.50.2000">
    <property type="entry name" value="Glycogen Phosphorylase B"/>
    <property type="match status" value="2"/>
</dbReference>
<dbReference type="Proteomes" id="UP000217676">
    <property type="component" value="Chromosome"/>
</dbReference>
<dbReference type="PROSITE" id="PS00375">
    <property type="entry name" value="UDPGT"/>
    <property type="match status" value="1"/>
</dbReference>
<evidence type="ECO:0000313" key="3">
    <source>
        <dbReference type="EMBL" id="BAU87866.1"/>
    </source>
</evidence>
<dbReference type="PANTHER" id="PTHR48050">
    <property type="entry name" value="STEROL 3-BETA-GLUCOSYLTRANSFERASE"/>
    <property type="match status" value="1"/>
</dbReference>
<dbReference type="InterPro" id="IPR010610">
    <property type="entry name" value="EryCIII-like_C"/>
</dbReference>
<feature type="domain" description="Erythromycin biosynthesis protein CIII-like C-terminal" evidence="2">
    <location>
        <begin position="305"/>
        <end position="405"/>
    </location>
</feature>
<keyword evidence="4" id="KW-1185">Reference proteome</keyword>
<protein>
    <submittedName>
        <fullName evidence="3">MGT family glycosyltransferase</fullName>
    </submittedName>
</protein>
<dbReference type="KEGG" id="slau:SLA_7000"/>
<dbReference type="SUPFAM" id="SSF53756">
    <property type="entry name" value="UDP-Glycosyltransferase/glycogen phosphorylase"/>
    <property type="match status" value="1"/>
</dbReference>
<dbReference type="GO" id="GO:0016758">
    <property type="term" value="F:hexosyltransferase activity"/>
    <property type="evidence" value="ECO:0007669"/>
    <property type="project" value="UniProtKB-ARBA"/>
</dbReference>
<dbReference type="PANTHER" id="PTHR48050:SF13">
    <property type="entry name" value="STEROL 3-BETA-GLUCOSYLTRANSFERASE UGT80A2"/>
    <property type="match status" value="1"/>
</dbReference>
<evidence type="ECO:0000256" key="1">
    <source>
        <dbReference type="ARBA" id="ARBA00022679"/>
    </source>
</evidence>
<reference evidence="3 4" key="1">
    <citation type="journal article" date="2016" name="Genome Announc.">
        <title>Complete Genome Sequence of Thiostrepton-Producing Streptomyces laurentii ATCC 31255.</title>
        <authorList>
            <person name="Doi K."/>
            <person name="Fujino Y."/>
            <person name="Nagayoshi Y."/>
            <person name="Ohshima T."/>
            <person name="Ogata S."/>
        </authorList>
    </citation>
    <scope>NUCLEOTIDE SEQUENCE [LARGE SCALE GENOMIC DNA]</scope>
    <source>
        <strain evidence="3 4">ATCC 31255</strain>
    </source>
</reference>
<keyword evidence="1 3" id="KW-0808">Transferase</keyword>
<organism evidence="3 4">
    <name type="scientific">Streptomyces laurentii</name>
    <dbReference type="NCBI Taxonomy" id="39478"/>
    <lineage>
        <taxon>Bacteria</taxon>
        <taxon>Bacillati</taxon>
        <taxon>Actinomycetota</taxon>
        <taxon>Actinomycetes</taxon>
        <taxon>Kitasatosporales</taxon>
        <taxon>Streptomycetaceae</taxon>
        <taxon>Streptomyces</taxon>
    </lineage>
</organism>
<dbReference type="InterPro" id="IPR035595">
    <property type="entry name" value="UDP_glycos_trans_CS"/>
</dbReference>
<dbReference type="CDD" id="cd03784">
    <property type="entry name" value="GT1_Gtf-like"/>
    <property type="match status" value="1"/>
</dbReference>
<dbReference type="Pfam" id="PF06722">
    <property type="entry name" value="EryCIII-like_C"/>
    <property type="match status" value="1"/>
</dbReference>
<sequence>MTERRLTVLFVPESAYGPTNNCVGIGDVLRRRGHRVVFAAEASWKGKLTALGFEEDLVALAPPPEGEQEAGQFWKDFIRDTAPEFRKPTIEQLETWVKPVWEELVAGVRYCEPHLRRIIERVRPDVIVEDNVVCFPALLTAGTPFVRIMSCNPLELRTDDVPPVFSGHPSADRTGWAEFREAYDRSHRALWEEFNAWVVEQGAPALPELDFIHHGATNLYVYPEAADYARTLGPAWHRLDSSVRETDGTFELPAELRNGDGALIYFSLGSLGSADLGLMRRVIGVLAGTPHRYLVSKGPLHEEIELPPNMWGAEFLPQTSILPLVDLVITHGGNNTTTEALHFGKPMVLLPLFWDQYDNAQRMDELGFGVRLDTYRFTDGELKGTLERLLADDALRERLAGVGEEIRRRDGLRKAADLIEGAATPATGR</sequence>
<dbReference type="GO" id="GO:0017000">
    <property type="term" value="P:antibiotic biosynthetic process"/>
    <property type="evidence" value="ECO:0007669"/>
    <property type="project" value="UniProtKB-ARBA"/>
</dbReference>
<proteinExistence type="predicted"/>
<dbReference type="InterPro" id="IPR050426">
    <property type="entry name" value="Glycosyltransferase_28"/>
</dbReference>
<dbReference type="InterPro" id="IPR002213">
    <property type="entry name" value="UDP_glucos_trans"/>
</dbReference>
<name>A0A160P8X6_STRLU</name>
<dbReference type="GO" id="GO:0008194">
    <property type="term" value="F:UDP-glycosyltransferase activity"/>
    <property type="evidence" value="ECO:0007669"/>
    <property type="project" value="InterPro"/>
</dbReference>
<evidence type="ECO:0000313" key="4">
    <source>
        <dbReference type="Proteomes" id="UP000217676"/>
    </source>
</evidence>
<dbReference type="EMBL" id="AP017424">
    <property type="protein sequence ID" value="BAU87866.1"/>
    <property type="molecule type" value="Genomic_DNA"/>
</dbReference>
<accession>A0A160P8X6</accession>
<dbReference type="AlphaFoldDB" id="A0A160P8X6"/>
<evidence type="ECO:0000259" key="2">
    <source>
        <dbReference type="Pfam" id="PF06722"/>
    </source>
</evidence>
<gene>
    <name evidence="3" type="ORF">SLA_7000</name>
</gene>